<sequence length="197" mass="22486">MVLKKQTVWLITMLSLLIVLSVYYMTAPDDMAVVDQDDEQQDENNGEENGEGGTESEGTNVDVSGMTVDELFTTTRLEQDETRSQQIEQWEDVIASANASSEEKNEAKEQINEILTVSQKEAVLENTIRYDKDYRDVLVQKDEDDVRITVITDELSKTEANELMQMARDEFGMMNVIVGNQKDDNQEEDNKEDDNQE</sequence>
<dbReference type="Gene3D" id="1.10.287.4300">
    <property type="entry name" value="Stage III sporulation protein AH-like"/>
    <property type="match status" value="1"/>
</dbReference>
<name>A0A3N5C835_9BACI</name>
<evidence type="ECO:0000256" key="1">
    <source>
        <dbReference type="SAM" id="MobiDB-lite"/>
    </source>
</evidence>
<keyword evidence="4" id="KW-1185">Reference proteome</keyword>
<keyword evidence="2" id="KW-0812">Transmembrane</keyword>
<evidence type="ECO:0000313" key="3">
    <source>
        <dbReference type="EMBL" id="RPF55662.1"/>
    </source>
</evidence>
<comment type="caution">
    <text evidence="3">The sequence shown here is derived from an EMBL/GenBank/DDBJ whole genome shotgun (WGS) entry which is preliminary data.</text>
</comment>
<evidence type="ECO:0000256" key="2">
    <source>
        <dbReference type="SAM" id="Phobius"/>
    </source>
</evidence>
<keyword evidence="2" id="KW-0472">Membrane</keyword>
<feature type="region of interest" description="Disordered" evidence="1">
    <location>
        <begin position="37"/>
        <end position="63"/>
    </location>
</feature>
<feature type="region of interest" description="Disordered" evidence="1">
    <location>
        <begin position="178"/>
        <end position="197"/>
    </location>
</feature>
<feature type="transmembrane region" description="Helical" evidence="2">
    <location>
        <begin position="7"/>
        <end position="26"/>
    </location>
</feature>
<organism evidence="3 4">
    <name type="scientific">Aquisalibacillus elongatus</name>
    <dbReference type="NCBI Taxonomy" id="485577"/>
    <lineage>
        <taxon>Bacteria</taxon>
        <taxon>Bacillati</taxon>
        <taxon>Bacillota</taxon>
        <taxon>Bacilli</taxon>
        <taxon>Bacillales</taxon>
        <taxon>Bacillaceae</taxon>
        <taxon>Aquisalibacillus</taxon>
    </lineage>
</organism>
<dbReference type="InterPro" id="IPR024232">
    <property type="entry name" value="SpoIIIAH"/>
</dbReference>
<reference evidence="3 4" key="1">
    <citation type="submission" date="2018-11" db="EMBL/GenBank/DDBJ databases">
        <title>Genomic Encyclopedia of Type Strains, Phase IV (KMG-IV): sequencing the most valuable type-strain genomes for metagenomic binning, comparative biology and taxonomic classification.</title>
        <authorList>
            <person name="Goeker M."/>
        </authorList>
    </citation>
    <scope>NUCLEOTIDE SEQUENCE [LARGE SCALE GENOMIC DNA]</scope>
    <source>
        <strain evidence="3 4">DSM 18090</strain>
    </source>
</reference>
<dbReference type="AlphaFoldDB" id="A0A3N5C835"/>
<gene>
    <name evidence="3" type="ORF">EDC24_0546</name>
</gene>
<accession>A0A3N5C835</accession>
<dbReference type="InterPro" id="IPR038503">
    <property type="entry name" value="SpoIIIAH_sf"/>
</dbReference>
<dbReference type="Proteomes" id="UP000276443">
    <property type="component" value="Unassembled WGS sequence"/>
</dbReference>
<feature type="compositionally biased region" description="Acidic residues" evidence="1">
    <location>
        <begin position="37"/>
        <end position="50"/>
    </location>
</feature>
<dbReference type="EMBL" id="RKRF01000007">
    <property type="protein sequence ID" value="RPF55662.1"/>
    <property type="molecule type" value="Genomic_DNA"/>
</dbReference>
<proteinExistence type="predicted"/>
<keyword evidence="2" id="KW-1133">Transmembrane helix</keyword>
<feature type="compositionally biased region" description="Acidic residues" evidence="1">
    <location>
        <begin position="185"/>
        <end position="197"/>
    </location>
</feature>
<dbReference type="RefSeq" id="WP_124219504.1">
    <property type="nucleotide sequence ID" value="NZ_RKRF01000007.1"/>
</dbReference>
<dbReference type="OrthoDB" id="2939102at2"/>
<protein>
    <submittedName>
        <fullName evidence="3">Stage III sporulation protein AH</fullName>
    </submittedName>
</protein>
<dbReference type="Pfam" id="PF12685">
    <property type="entry name" value="SpoIIIAH"/>
    <property type="match status" value="1"/>
</dbReference>
<evidence type="ECO:0000313" key="4">
    <source>
        <dbReference type="Proteomes" id="UP000276443"/>
    </source>
</evidence>